<dbReference type="InterPro" id="IPR050706">
    <property type="entry name" value="Cyclic-di-GMP_PDE-like"/>
</dbReference>
<evidence type="ECO:0000259" key="1">
    <source>
        <dbReference type="PROSITE" id="PS50883"/>
    </source>
</evidence>
<comment type="caution">
    <text evidence="2">The sequence shown here is derived from an EMBL/GenBank/DDBJ whole genome shotgun (WGS) entry which is preliminary data.</text>
</comment>
<reference evidence="2 3" key="1">
    <citation type="journal article" date="2015" name="Genome Announc.">
        <title>Expanding the biotechnology potential of lactobacilli through comparative genomics of 213 strains and associated genera.</title>
        <authorList>
            <person name="Sun Z."/>
            <person name="Harris H.M."/>
            <person name="McCann A."/>
            <person name="Guo C."/>
            <person name="Argimon S."/>
            <person name="Zhang W."/>
            <person name="Yang X."/>
            <person name="Jeffery I.B."/>
            <person name="Cooney J.C."/>
            <person name="Kagawa T.F."/>
            <person name="Liu W."/>
            <person name="Song Y."/>
            <person name="Salvetti E."/>
            <person name="Wrobel A."/>
            <person name="Rasinkangas P."/>
            <person name="Parkhill J."/>
            <person name="Rea M.C."/>
            <person name="O'Sullivan O."/>
            <person name="Ritari J."/>
            <person name="Douillard F.P."/>
            <person name="Paul Ross R."/>
            <person name="Yang R."/>
            <person name="Briner A.E."/>
            <person name="Felis G.E."/>
            <person name="de Vos W.M."/>
            <person name="Barrangou R."/>
            <person name="Klaenhammer T.R."/>
            <person name="Caufield P.W."/>
            <person name="Cui Y."/>
            <person name="Zhang H."/>
            <person name="O'Toole P.W."/>
        </authorList>
    </citation>
    <scope>NUCLEOTIDE SEQUENCE [LARGE SCALE GENOMIC DNA]</scope>
    <source>
        <strain evidence="2 3">DSM 20003</strain>
    </source>
</reference>
<dbReference type="PANTHER" id="PTHR33121">
    <property type="entry name" value="CYCLIC DI-GMP PHOSPHODIESTERASE PDEF"/>
    <property type="match status" value="1"/>
</dbReference>
<accession>A0A0R1GMQ3</accession>
<dbReference type="InterPro" id="IPR001633">
    <property type="entry name" value="EAL_dom"/>
</dbReference>
<organism evidence="2 3">
    <name type="scientific">Loigolactobacillus bifermentans DSM 20003</name>
    <dbReference type="NCBI Taxonomy" id="1423726"/>
    <lineage>
        <taxon>Bacteria</taxon>
        <taxon>Bacillati</taxon>
        <taxon>Bacillota</taxon>
        <taxon>Bacilli</taxon>
        <taxon>Lactobacillales</taxon>
        <taxon>Lactobacillaceae</taxon>
        <taxon>Loigolactobacillus</taxon>
    </lineage>
</organism>
<dbReference type="AlphaFoldDB" id="A0A0R1GMQ3"/>
<dbReference type="Pfam" id="PF00563">
    <property type="entry name" value="EAL"/>
    <property type="match status" value="1"/>
</dbReference>
<sequence length="228" mass="26116">MIRFFAQPKYSITTVKLVGYELFIREQATVGEDWRLPADFSQFKPQQIIHLLAETLKTFPQGLSCISFNLDQEQFVDLNYCRLLKTLQAQTPIRLYVELTERQGKGTASTTLQELVHAAQAYQQAGLAVCLDDVGTGTNQYELVRTMAAYTVEYKYALQNVRGRLPGDEIHTQIKFWREMALRQQKTFALEGFEYDTDNSLIAAFHPDIVQGYYFGQPHILPIAADFN</sequence>
<dbReference type="SMART" id="SM00052">
    <property type="entry name" value="EAL"/>
    <property type="match status" value="1"/>
</dbReference>
<protein>
    <submittedName>
        <fullName evidence="2">C-di-GMP-specific phosphodiesterase</fullName>
    </submittedName>
</protein>
<name>A0A0R1GMQ3_9LACO</name>
<dbReference type="SUPFAM" id="SSF141868">
    <property type="entry name" value="EAL domain-like"/>
    <property type="match status" value="1"/>
</dbReference>
<dbReference type="GO" id="GO:0071111">
    <property type="term" value="F:cyclic-guanylate-specific phosphodiesterase activity"/>
    <property type="evidence" value="ECO:0007669"/>
    <property type="project" value="InterPro"/>
</dbReference>
<evidence type="ECO:0000313" key="2">
    <source>
        <dbReference type="EMBL" id="KRK32578.1"/>
    </source>
</evidence>
<feature type="domain" description="EAL" evidence="1">
    <location>
        <begin position="1"/>
        <end position="228"/>
    </location>
</feature>
<dbReference type="RefSeq" id="WP_057905842.1">
    <property type="nucleotide sequence ID" value="NZ_AZDA01000140.1"/>
</dbReference>
<evidence type="ECO:0000313" key="3">
    <source>
        <dbReference type="Proteomes" id="UP000051461"/>
    </source>
</evidence>
<dbReference type="OrthoDB" id="2315942at2"/>
<dbReference type="STRING" id="1423726.FC07_GL002004"/>
<dbReference type="PATRIC" id="fig|1423726.3.peg.2080"/>
<dbReference type="PANTHER" id="PTHR33121:SF76">
    <property type="entry name" value="SIGNALING PROTEIN"/>
    <property type="match status" value="1"/>
</dbReference>
<gene>
    <name evidence="2" type="ORF">FC07_GL002004</name>
</gene>
<dbReference type="Gene3D" id="3.20.20.450">
    <property type="entry name" value="EAL domain"/>
    <property type="match status" value="1"/>
</dbReference>
<keyword evidence="3" id="KW-1185">Reference proteome</keyword>
<dbReference type="EMBL" id="AZDA01000140">
    <property type="protein sequence ID" value="KRK32578.1"/>
    <property type="molecule type" value="Genomic_DNA"/>
</dbReference>
<proteinExistence type="predicted"/>
<dbReference type="InterPro" id="IPR035919">
    <property type="entry name" value="EAL_sf"/>
</dbReference>
<dbReference type="PROSITE" id="PS50883">
    <property type="entry name" value="EAL"/>
    <property type="match status" value="1"/>
</dbReference>
<dbReference type="Proteomes" id="UP000051461">
    <property type="component" value="Unassembled WGS sequence"/>
</dbReference>